<evidence type="ECO:0000313" key="3">
    <source>
        <dbReference type="EMBL" id="KUI17753.1"/>
    </source>
</evidence>
<keyword evidence="2" id="KW-0732">Signal</keyword>
<feature type="region of interest" description="Disordered" evidence="1">
    <location>
        <begin position="106"/>
        <end position="144"/>
    </location>
</feature>
<evidence type="ECO:0000313" key="4">
    <source>
        <dbReference type="Proteomes" id="UP000053707"/>
    </source>
</evidence>
<proteinExistence type="predicted"/>
<reference evidence="3 4" key="1">
    <citation type="submission" date="2016-01" db="EMBL/GenBank/DDBJ databases">
        <authorList>
            <consortium name="TB Trials Study Group"/>
            <person name="Sutton G."/>
            <person name="Brinkac L."/>
            <person name="Sanka R."/>
            <person name="Adams M."/>
            <person name="Lau E.L."/>
            <person name="Macaden R."/>
            <person name="Grewal H.M.S."/>
        </authorList>
    </citation>
    <scope>NUCLEOTIDE SEQUENCE [LARGE SCALE GENOMIC DNA]</scope>
    <source>
        <strain evidence="3 4">IS-1744</strain>
    </source>
</reference>
<dbReference type="EMBL" id="LQIR01000012">
    <property type="protein sequence ID" value="KUI17753.1"/>
    <property type="molecule type" value="Genomic_DNA"/>
</dbReference>
<keyword evidence="4" id="KW-1185">Reference proteome</keyword>
<evidence type="ECO:0000256" key="1">
    <source>
        <dbReference type="SAM" id="MobiDB-lite"/>
    </source>
</evidence>
<comment type="caution">
    <text evidence="3">The sequence shown here is derived from an EMBL/GenBank/DDBJ whole genome shotgun (WGS) entry which is preliminary data.</text>
</comment>
<name>A0A101A921_9MYCO</name>
<organism evidence="3 4">
    <name type="scientific">Mycobacterium lehmannii</name>
    <dbReference type="NCBI Taxonomy" id="2048550"/>
    <lineage>
        <taxon>Bacteria</taxon>
        <taxon>Bacillati</taxon>
        <taxon>Actinomycetota</taxon>
        <taxon>Actinomycetes</taxon>
        <taxon>Mycobacteriales</taxon>
        <taxon>Mycobacteriaceae</taxon>
        <taxon>Mycobacterium</taxon>
    </lineage>
</organism>
<sequence length="144" mass="14463">MKKIAIVTGGMAVTGLIAAAPASAEPGQVSCSPCAFTTTGNSYVGELVGGWAAAPGQILEGWASAPGELVQGWAEAPGKLVRGWAEAPGKLVQGWAEAPGKLVSGWASIPSKLGPQSWESNTPDEGEETEATAPAPSTDSSDTE</sequence>
<protein>
    <submittedName>
        <fullName evidence="3">Uncharacterized protein</fullName>
    </submittedName>
</protein>
<dbReference type="Proteomes" id="UP000053707">
    <property type="component" value="Unassembled WGS sequence"/>
</dbReference>
<dbReference type="RefSeq" id="WP_064395341.1">
    <property type="nucleotide sequence ID" value="NZ_LQIR01000012.1"/>
</dbReference>
<evidence type="ECO:0000256" key="2">
    <source>
        <dbReference type="SAM" id="SignalP"/>
    </source>
</evidence>
<feature type="chain" id="PRO_5007092616" evidence="2">
    <location>
        <begin position="25"/>
        <end position="144"/>
    </location>
</feature>
<feature type="signal peptide" evidence="2">
    <location>
        <begin position="1"/>
        <end position="24"/>
    </location>
</feature>
<gene>
    <name evidence="3" type="ORF">AU192_02490</name>
</gene>
<feature type="compositionally biased region" description="Low complexity" evidence="1">
    <location>
        <begin position="131"/>
        <end position="144"/>
    </location>
</feature>
<accession>A0A101A921</accession>
<dbReference type="AlphaFoldDB" id="A0A101A921"/>